<dbReference type="SUPFAM" id="SSF52141">
    <property type="entry name" value="Uracil-DNA glycosylase-like"/>
    <property type="match status" value="1"/>
</dbReference>
<gene>
    <name evidence="2" type="ORF">DWU99_06480</name>
</gene>
<dbReference type="SMART" id="SM00987">
    <property type="entry name" value="UreE_C"/>
    <property type="match status" value="1"/>
</dbReference>
<evidence type="ECO:0000259" key="1">
    <source>
        <dbReference type="SMART" id="SM00986"/>
    </source>
</evidence>
<feature type="domain" description="Uracil-DNA glycosylase-like" evidence="1">
    <location>
        <begin position="31"/>
        <end position="189"/>
    </location>
</feature>
<keyword evidence="3" id="KW-1185">Reference proteome</keyword>
<dbReference type="InterPro" id="IPR036895">
    <property type="entry name" value="Uracil-DNA_glycosylase-like_sf"/>
</dbReference>
<dbReference type="OrthoDB" id="9789139at2"/>
<name>A0A370XAE4_9GAMM</name>
<dbReference type="Pfam" id="PF03167">
    <property type="entry name" value="UDG"/>
    <property type="match status" value="1"/>
</dbReference>
<comment type="caution">
    <text evidence="2">The sequence shown here is derived from an EMBL/GenBank/DDBJ whole genome shotgun (WGS) entry which is preliminary data.</text>
</comment>
<dbReference type="InterPro" id="IPR047124">
    <property type="entry name" value="HI_0220.2"/>
</dbReference>
<proteinExistence type="predicted"/>
<dbReference type="RefSeq" id="WP_115477227.1">
    <property type="nucleotide sequence ID" value="NZ_QRBF01000002.1"/>
</dbReference>
<sequence>MSHRDSLDALLTDIRACRLCEAYLPEGPRPVVQATASSRLLIVGQAPGRKVHASGIPFDDVSGNRLRSWLGIDRDTFYDAQRIAIVPMGFCFPGSGRGGDLPPRPECAPTWHPRLMPKLKHVQLTLAIGQYAQAGLLGARCGPTLTDTVSAWREHLANGVLPLPHPSPRNQLWLKRNPWFEQALLPVLRREVAQVLR</sequence>
<reference evidence="2 3" key="1">
    <citation type="submission" date="2018-07" db="EMBL/GenBank/DDBJ databases">
        <title>Dyella monticola sp. nov. and Dyella psychrodurans sp. nov. isolated from monsoon evergreen broad-leaved forest soil of Dinghu Mountain, China.</title>
        <authorList>
            <person name="Gao Z."/>
            <person name="Qiu L."/>
        </authorList>
    </citation>
    <scope>NUCLEOTIDE SEQUENCE [LARGE SCALE GENOMIC DNA]</scope>
    <source>
        <strain evidence="2 3">4MSK11</strain>
    </source>
</reference>
<dbReference type="PANTHER" id="PTHR42160">
    <property type="entry name" value="URACIL-DNA GLYCOSYLASE SUPERFAMILY PROTEIN"/>
    <property type="match status" value="1"/>
</dbReference>
<dbReference type="InterPro" id="IPR005122">
    <property type="entry name" value="Uracil-DNA_glycosylase-like"/>
</dbReference>
<dbReference type="Proteomes" id="UP000255334">
    <property type="component" value="Unassembled WGS sequence"/>
</dbReference>
<dbReference type="Gene3D" id="3.40.470.10">
    <property type="entry name" value="Uracil-DNA glycosylase-like domain"/>
    <property type="match status" value="1"/>
</dbReference>
<dbReference type="CDD" id="cd10033">
    <property type="entry name" value="UDG_like"/>
    <property type="match status" value="1"/>
</dbReference>
<protein>
    <submittedName>
        <fullName evidence="2">Uracil-DNA glycosylase family protein</fullName>
    </submittedName>
</protein>
<evidence type="ECO:0000313" key="3">
    <source>
        <dbReference type="Proteomes" id="UP000255334"/>
    </source>
</evidence>
<accession>A0A370XAE4</accession>
<dbReference type="SMART" id="SM00986">
    <property type="entry name" value="UDG"/>
    <property type="match status" value="1"/>
</dbReference>
<organism evidence="2 3">
    <name type="scientific">Dyella psychrodurans</name>
    <dbReference type="NCBI Taxonomy" id="1927960"/>
    <lineage>
        <taxon>Bacteria</taxon>
        <taxon>Pseudomonadati</taxon>
        <taxon>Pseudomonadota</taxon>
        <taxon>Gammaproteobacteria</taxon>
        <taxon>Lysobacterales</taxon>
        <taxon>Rhodanobacteraceae</taxon>
        <taxon>Dyella</taxon>
    </lineage>
</organism>
<dbReference type="EMBL" id="QRBF01000002">
    <property type="protein sequence ID" value="RDS85185.1"/>
    <property type="molecule type" value="Genomic_DNA"/>
</dbReference>
<evidence type="ECO:0000313" key="2">
    <source>
        <dbReference type="EMBL" id="RDS85185.1"/>
    </source>
</evidence>
<dbReference type="PANTHER" id="PTHR42160:SF1">
    <property type="entry name" value="URACIL-DNA GLYCOSYLASE SUPERFAMILY PROTEIN"/>
    <property type="match status" value="1"/>
</dbReference>
<dbReference type="AlphaFoldDB" id="A0A370XAE4"/>